<dbReference type="AlphaFoldDB" id="A0A2A6CW13"/>
<accession>A0A8R1UNG5</accession>
<organism evidence="1 2">
    <name type="scientific">Pristionchus pacificus</name>
    <name type="common">Parasitic nematode worm</name>
    <dbReference type="NCBI Taxonomy" id="54126"/>
    <lineage>
        <taxon>Eukaryota</taxon>
        <taxon>Metazoa</taxon>
        <taxon>Ecdysozoa</taxon>
        <taxon>Nematoda</taxon>
        <taxon>Chromadorea</taxon>
        <taxon>Rhabditida</taxon>
        <taxon>Rhabditina</taxon>
        <taxon>Diplogasteromorpha</taxon>
        <taxon>Diplogasteroidea</taxon>
        <taxon>Neodiplogasteridae</taxon>
        <taxon>Pristionchus</taxon>
    </lineage>
</organism>
<dbReference type="EnsemblMetazoa" id="PPA36556.1">
    <property type="protein sequence ID" value="PPA36556.1"/>
    <property type="gene ID" value="WBGene00274925"/>
</dbReference>
<evidence type="ECO:0000313" key="2">
    <source>
        <dbReference type="Proteomes" id="UP000005239"/>
    </source>
</evidence>
<name>A0A2A6CW13_PRIPA</name>
<evidence type="ECO:0000313" key="1">
    <source>
        <dbReference type="EnsemblMetazoa" id="PPA36556.1"/>
    </source>
</evidence>
<sequence length="176" mass="20047">MDPRNLTDEHRMALRTLIFSILEQSIGRAFTEFKFTEFYIALFCYQSSKGPKITHENMSDDEKRIVREYFAAFMHLANIDIPTYDIVARSSVGAKVHSGMSEYRVNVAPEFGCVFWDSPDYDLMSSSISNLALSNESGFAEIGALSRRNSNGEVNEFIELSSRLRNTIVPEYDLTD</sequence>
<reference evidence="2" key="1">
    <citation type="journal article" date="2008" name="Nat. Genet.">
        <title>The Pristionchus pacificus genome provides a unique perspective on nematode lifestyle and parasitism.</title>
        <authorList>
            <person name="Dieterich C."/>
            <person name="Clifton S.W."/>
            <person name="Schuster L.N."/>
            <person name="Chinwalla A."/>
            <person name="Delehaunty K."/>
            <person name="Dinkelacker I."/>
            <person name="Fulton L."/>
            <person name="Fulton R."/>
            <person name="Godfrey J."/>
            <person name="Minx P."/>
            <person name="Mitreva M."/>
            <person name="Roeseler W."/>
            <person name="Tian H."/>
            <person name="Witte H."/>
            <person name="Yang S.P."/>
            <person name="Wilson R.K."/>
            <person name="Sommer R.J."/>
        </authorList>
    </citation>
    <scope>NUCLEOTIDE SEQUENCE [LARGE SCALE GENOMIC DNA]</scope>
    <source>
        <strain evidence="2">PS312</strain>
    </source>
</reference>
<dbReference type="Proteomes" id="UP000005239">
    <property type="component" value="Unassembled WGS sequence"/>
</dbReference>
<keyword evidence="2" id="KW-1185">Reference proteome</keyword>
<gene>
    <name evidence="1" type="primary">WBGene00274925</name>
</gene>
<accession>A0A2A6CW13</accession>
<reference evidence="1" key="2">
    <citation type="submission" date="2022-06" db="UniProtKB">
        <authorList>
            <consortium name="EnsemblMetazoa"/>
        </authorList>
    </citation>
    <scope>IDENTIFICATION</scope>
    <source>
        <strain evidence="1">PS312</strain>
    </source>
</reference>
<proteinExistence type="predicted"/>
<protein>
    <submittedName>
        <fullName evidence="1">Uncharacterized protein</fullName>
    </submittedName>
</protein>